<evidence type="ECO:0000313" key="1">
    <source>
        <dbReference type="EMBL" id="GGI66298.1"/>
    </source>
</evidence>
<sequence>MFSKTPIELLSKDFSNIYNKCQAVYELVDSRRFNESLALLTASEIYSIAEKAYLRCDTFPELQTKEVENYVNAFDDFYFQLKQILFHNERDTESLRINLRVMREAYENMNASFKLF</sequence>
<reference evidence="1" key="1">
    <citation type="journal article" date="2014" name="Int. J. Syst. Evol. Microbiol.">
        <title>Complete genome sequence of Corynebacterium casei LMG S-19264T (=DSM 44701T), isolated from a smear-ripened cheese.</title>
        <authorList>
            <consortium name="US DOE Joint Genome Institute (JGI-PGF)"/>
            <person name="Walter F."/>
            <person name="Albersmeier A."/>
            <person name="Kalinowski J."/>
            <person name="Ruckert C."/>
        </authorList>
    </citation>
    <scope>NUCLEOTIDE SEQUENCE</scope>
    <source>
        <strain evidence="1">CCM 8433</strain>
    </source>
</reference>
<dbReference type="EMBL" id="BMDT01000009">
    <property type="protein sequence ID" value="GGI66298.1"/>
    <property type="molecule type" value="Genomic_DNA"/>
</dbReference>
<evidence type="ECO:0000313" key="2">
    <source>
        <dbReference type="Proteomes" id="UP000622610"/>
    </source>
</evidence>
<comment type="caution">
    <text evidence="1">The sequence shown here is derived from an EMBL/GenBank/DDBJ whole genome shotgun (WGS) entry which is preliminary data.</text>
</comment>
<protein>
    <recommendedName>
        <fullName evidence="3">Flagellar protein FliS</fullName>
    </recommendedName>
</protein>
<dbReference type="AlphaFoldDB" id="A0A917JG51"/>
<proteinExistence type="predicted"/>
<accession>A0A917JG51</accession>
<dbReference type="RefSeq" id="WP_188368127.1">
    <property type="nucleotide sequence ID" value="NZ_BMDT01000009.1"/>
</dbReference>
<dbReference type="Proteomes" id="UP000622610">
    <property type="component" value="Unassembled WGS sequence"/>
</dbReference>
<gene>
    <name evidence="1" type="ORF">GCM10011482_19520</name>
</gene>
<name>A0A917JG51_9ENTE</name>
<organism evidence="1 2">
    <name type="scientific">Enterococcus alcedinis</name>
    <dbReference type="NCBI Taxonomy" id="1274384"/>
    <lineage>
        <taxon>Bacteria</taxon>
        <taxon>Bacillati</taxon>
        <taxon>Bacillota</taxon>
        <taxon>Bacilli</taxon>
        <taxon>Lactobacillales</taxon>
        <taxon>Enterococcaceae</taxon>
        <taxon>Enterococcus</taxon>
    </lineage>
</organism>
<keyword evidence="2" id="KW-1185">Reference proteome</keyword>
<evidence type="ECO:0008006" key="3">
    <source>
        <dbReference type="Google" id="ProtNLM"/>
    </source>
</evidence>
<reference evidence="1" key="2">
    <citation type="submission" date="2020-09" db="EMBL/GenBank/DDBJ databases">
        <authorList>
            <person name="Sun Q."/>
            <person name="Sedlacek I."/>
        </authorList>
    </citation>
    <scope>NUCLEOTIDE SEQUENCE</scope>
    <source>
        <strain evidence="1">CCM 8433</strain>
    </source>
</reference>